<reference evidence="1" key="1">
    <citation type="submission" date="2014-11" db="EMBL/GenBank/DDBJ databases">
        <authorList>
            <person name="Amaro Gonzalez C."/>
        </authorList>
    </citation>
    <scope>NUCLEOTIDE SEQUENCE</scope>
</reference>
<reference evidence="1" key="2">
    <citation type="journal article" date="2015" name="Fish Shellfish Immunol.">
        <title>Early steps in the European eel (Anguilla anguilla)-Vibrio vulnificus interaction in the gills: Role of the RtxA13 toxin.</title>
        <authorList>
            <person name="Callol A."/>
            <person name="Pajuelo D."/>
            <person name="Ebbesson L."/>
            <person name="Teles M."/>
            <person name="MacKenzie S."/>
            <person name="Amaro C."/>
        </authorList>
    </citation>
    <scope>NUCLEOTIDE SEQUENCE</scope>
</reference>
<proteinExistence type="predicted"/>
<protein>
    <submittedName>
        <fullName evidence="1">Uncharacterized protein</fullName>
    </submittedName>
</protein>
<dbReference type="EMBL" id="GBXM01108909">
    <property type="protein sequence ID" value="JAG99667.1"/>
    <property type="molecule type" value="Transcribed_RNA"/>
</dbReference>
<sequence length="10" mass="1239">MRPTEISRFC</sequence>
<accession>A0A0E9P6Y6</accession>
<evidence type="ECO:0000313" key="1">
    <source>
        <dbReference type="EMBL" id="JAG99667.1"/>
    </source>
</evidence>
<organism evidence="1">
    <name type="scientific">Anguilla anguilla</name>
    <name type="common">European freshwater eel</name>
    <name type="synonym">Muraena anguilla</name>
    <dbReference type="NCBI Taxonomy" id="7936"/>
    <lineage>
        <taxon>Eukaryota</taxon>
        <taxon>Metazoa</taxon>
        <taxon>Chordata</taxon>
        <taxon>Craniata</taxon>
        <taxon>Vertebrata</taxon>
        <taxon>Euteleostomi</taxon>
        <taxon>Actinopterygii</taxon>
        <taxon>Neopterygii</taxon>
        <taxon>Teleostei</taxon>
        <taxon>Anguilliformes</taxon>
        <taxon>Anguillidae</taxon>
        <taxon>Anguilla</taxon>
    </lineage>
</organism>
<name>A0A0E9P6Y6_ANGAN</name>